<evidence type="ECO:0000256" key="1">
    <source>
        <dbReference type="ARBA" id="ARBA00012528"/>
    </source>
</evidence>
<dbReference type="InterPro" id="IPR048533">
    <property type="entry name" value="VUPS"/>
</dbReference>
<evidence type="ECO:0000313" key="5">
    <source>
        <dbReference type="EMBL" id="MBY3590948.1"/>
    </source>
</evidence>
<comment type="caution">
    <text evidence="5">The sequence shown here is derived from an EMBL/GenBank/DDBJ whole genome shotgun (WGS) entry which is preliminary data.</text>
</comment>
<dbReference type="PANTHER" id="PTHR45138:SF9">
    <property type="entry name" value="DIGUANYLATE CYCLASE DGCM-RELATED"/>
    <property type="match status" value="1"/>
</dbReference>
<dbReference type="SMART" id="SM00267">
    <property type="entry name" value="GGDEF"/>
    <property type="match status" value="1"/>
</dbReference>
<dbReference type="PROSITE" id="PS50887">
    <property type="entry name" value="GGDEF"/>
    <property type="match status" value="1"/>
</dbReference>
<feature type="transmembrane region" description="Helical" evidence="3">
    <location>
        <begin position="63"/>
        <end position="82"/>
    </location>
</feature>
<dbReference type="InterPro" id="IPR029787">
    <property type="entry name" value="Nucleotide_cyclase"/>
</dbReference>
<comment type="catalytic activity">
    <reaction evidence="2">
        <text>2 GTP = 3',3'-c-di-GMP + 2 diphosphate</text>
        <dbReference type="Rhea" id="RHEA:24898"/>
        <dbReference type="ChEBI" id="CHEBI:33019"/>
        <dbReference type="ChEBI" id="CHEBI:37565"/>
        <dbReference type="ChEBI" id="CHEBI:58805"/>
        <dbReference type="EC" id="2.7.7.65"/>
    </reaction>
</comment>
<dbReference type="PANTHER" id="PTHR45138">
    <property type="entry name" value="REGULATORY COMPONENTS OF SENSORY TRANSDUCTION SYSTEM"/>
    <property type="match status" value="1"/>
</dbReference>
<dbReference type="EMBL" id="JABTXI010000004">
    <property type="protein sequence ID" value="MBY3590948.1"/>
    <property type="molecule type" value="Genomic_DNA"/>
</dbReference>
<dbReference type="CDD" id="cd01949">
    <property type="entry name" value="GGDEF"/>
    <property type="match status" value="1"/>
</dbReference>
<accession>A0ABS7LJP6</accession>
<dbReference type="Pfam" id="PF00990">
    <property type="entry name" value="GGDEF"/>
    <property type="match status" value="1"/>
</dbReference>
<feature type="transmembrane region" description="Helical" evidence="3">
    <location>
        <begin position="6"/>
        <end position="27"/>
    </location>
</feature>
<evidence type="ECO:0000256" key="3">
    <source>
        <dbReference type="SAM" id="Phobius"/>
    </source>
</evidence>
<feature type="transmembrane region" description="Helical" evidence="3">
    <location>
        <begin position="34"/>
        <end position="57"/>
    </location>
</feature>
<protein>
    <recommendedName>
        <fullName evidence="1">diguanylate cyclase</fullName>
        <ecNumber evidence="1">2.7.7.65</ecNumber>
    </recommendedName>
</protein>
<evidence type="ECO:0000259" key="4">
    <source>
        <dbReference type="PROSITE" id="PS50887"/>
    </source>
</evidence>
<keyword evidence="3" id="KW-0472">Membrane</keyword>
<sequence>MMETINLALFVVEAIAYFVLMVTLLHFRHRLGLGVFLTALGVMHFMETYLAAVFYVSLPFGDVSPGSSVFFSGKLMMILMLYLQEDAATVRQPIYGLFLGNLLTVGIAWILQLHQPLQISPGHTPDVDFLKEIGWLMVWGTALLYVDSLGIILLYEKLGDFFRRRTVLRFMISGFLMLTFDQVGFFAALHYFLDVPIAVFWGGWKAKMLAVCLYAGLFAIYEYHIRRVGADASARSISDVFGDLTFRERYNDLLERTGRDMLTGVYDRTRMELEAPLMLREALRQGLFATILIIDADHFKDVNDGYGHLQGDEVLRAIAARLGTTLRSSDRIFRFGGEEFVAVCPGTSHEEGLRLGERLRWTIETSVKTPDEKPVTVSIGVATADEDGLSFTTVLAAADGRLYAAKKSGRNCVVGRSGIMKPALAPARSGGAEDLGA</sequence>
<reference evidence="5 6" key="1">
    <citation type="submission" date="2020-06" db="EMBL/GenBank/DDBJ databases">
        <title>Global-level population genomics: horizontal gene transfer, symbiosis and evolution in Rhizobia.</title>
        <authorList>
            <person name="Gai Y."/>
        </authorList>
    </citation>
    <scope>NUCLEOTIDE SEQUENCE [LARGE SCALE GENOMIC DNA]</scope>
    <source>
        <strain evidence="5 6">PLR6_1b</strain>
    </source>
</reference>
<feature type="domain" description="GGDEF" evidence="4">
    <location>
        <begin position="287"/>
        <end position="418"/>
    </location>
</feature>
<proteinExistence type="predicted"/>
<dbReference type="Pfam" id="PF20973">
    <property type="entry name" value="VUPS"/>
    <property type="match status" value="1"/>
</dbReference>
<dbReference type="InterPro" id="IPR050469">
    <property type="entry name" value="Diguanylate_Cyclase"/>
</dbReference>
<dbReference type="Gene3D" id="3.30.70.270">
    <property type="match status" value="1"/>
</dbReference>
<organism evidence="5 6">
    <name type="scientific">Rhizobium bangladeshense</name>
    <dbReference type="NCBI Taxonomy" id="1138189"/>
    <lineage>
        <taxon>Bacteria</taxon>
        <taxon>Pseudomonadati</taxon>
        <taxon>Pseudomonadota</taxon>
        <taxon>Alphaproteobacteria</taxon>
        <taxon>Hyphomicrobiales</taxon>
        <taxon>Rhizobiaceae</taxon>
        <taxon>Rhizobium/Agrobacterium group</taxon>
        <taxon>Rhizobium</taxon>
    </lineage>
</organism>
<dbReference type="NCBIfam" id="TIGR00254">
    <property type="entry name" value="GGDEF"/>
    <property type="match status" value="1"/>
</dbReference>
<dbReference type="EC" id="2.7.7.65" evidence="1"/>
<keyword evidence="3" id="KW-1133">Transmembrane helix</keyword>
<feature type="transmembrane region" description="Helical" evidence="3">
    <location>
        <begin position="94"/>
        <end position="113"/>
    </location>
</feature>
<dbReference type="SUPFAM" id="SSF55073">
    <property type="entry name" value="Nucleotide cyclase"/>
    <property type="match status" value="1"/>
</dbReference>
<gene>
    <name evidence="5" type="ORF">HJA87_13820</name>
</gene>
<keyword evidence="6" id="KW-1185">Reference proteome</keyword>
<evidence type="ECO:0000256" key="2">
    <source>
        <dbReference type="ARBA" id="ARBA00034247"/>
    </source>
</evidence>
<feature type="transmembrane region" description="Helical" evidence="3">
    <location>
        <begin position="199"/>
        <end position="221"/>
    </location>
</feature>
<dbReference type="InterPro" id="IPR043128">
    <property type="entry name" value="Rev_trsase/Diguanyl_cyclase"/>
</dbReference>
<dbReference type="InterPro" id="IPR000160">
    <property type="entry name" value="GGDEF_dom"/>
</dbReference>
<dbReference type="RefSeq" id="WP_221094142.1">
    <property type="nucleotide sequence ID" value="NZ_JABDWX010000004.1"/>
</dbReference>
<feature type="transmembrane region" description="Helical" evidence="3">
    <location>
        <begin position="133"/>
        <end position="155"/>
    </location>
</feature>
<feature type="transmembrane region" description="Helical" evidence="3">
    <location>
        <begin position="167"/>
        <end position="193"/>
    </location>
</feature>
<keyword evidence="3" id="KW-0812">Transmembrane</keyword>
<evidence type="ECO:0000313" key="6">
    <source>
        <dbReference type="Proteomes" id="UP000720124"/>
    </source>
</evidence>
<name>A0ABS7LJP6_9HYPH</name>
<dbReference type="Proteomes" id="UP000720124">
    <property type="component" value="Unassembled WGS sequence"/>
</dbReference>